<dbReference type="STRING" id="882083.SacmaDRAFT_0605"/>
<evidence type="ECO:0000313" key="12">
    <source>
        <dbReference type="Proteomes" id="UP000004926"/>
    </source>
</evidence>
<sequence length="480" mass="50467">MTGPASQPQPLLDLSRLLATVRRRRRLWLSFGLAGLVMGALLAVLVPTPPTAVARLLIVHENDQPTDGGSLMRTDIALLETTKIAAATLRSLRLNESPEEFLKTYEGTGVTSNVLELKVEAATDADAIARAQALADTFIADHKSRIQTAAGAQARAFDEQRDRAEQELARIDAAIAGKPADTGGQTAAELETLYGRRAELASQISELARQAEEAAVGAPEVVAGTQIVDAPRIVPNSLLLGAATNSAVGLVLGLAVGLSVAAVSGVVRDRPVLRRDISTAIGAPVIAQLRASGSRLWRRKRAERERDRIAAVLARLVGTERSAVALLELGCAKTAEALARSASAKLAEGGPVLGVGSVSPATEWTDLPRLGERAVLVVRAGHAPAAWLHTVARQLADLGITVLGVVLVDPDPADHTDGTLWDGLHSALRAAGRGPSWPRNGELPTLRLAPVSVNGKGFRRGELPGRPPRESNPDPHETQG</sequence>
<evidence type="ECO:0000256" key="1">
    <source>
        <dbReference type="ARBA" id="ARBA00004651"/>
    </source>
</evidence>
<keyword evidence="6 9" id="KW-0472">Membrane</keyword>
<evidence type="ECO:0000256" key="2">
    <source>
        <dbReference type="ARBA" id="ARBA00006683"/>
    </source>
</evidence>
<comment type="similarity">
    <text evidence="2">Belongs to the CpsC/CapA family.</text>
</comment>
<dbReference type="Proteomes" id="UP000004926">
    <property type="component" value="Chromosome"/>
</dbReference>
<keyword evidence="12" id="KW-1185">Reference proteome</keyword>
<keyword evidence="5 9" id="KW-1133">Transmembrane helix</keyword>
<dbReference type="Pfam" id="PF02706">
    <property type="entry name" value="Wzz"/>
    <property type="match status" value="1"/>
</dbReference>
<evidence type="ECO:0000259" key="10">
    <source>
        <dbReference type="Pfam" id="PF02706"/>
    </source>
</evidence>
<dbReference type="PANTHER" id="PTHR32309">
    <property type="entry name" value="TYROSINE-PROTEIN KINASE"/>
    <property type="match status" value="1"/>
</dbReference>
<dbReference type="InterPro" id="IPR003856">
    <property type="entry name" value="LPS_length_determ_N"/>
</dbReference>
<dbReference type="RefSeq" id="WP_009152296.1">
    <property type="nucleotide sequence ID" value="NZ_CM001439.1"/>
</dbReference>
<evidence type="ECO:0000313" key="11">
    <source>
        <dbReference type="EMBL" id="EHR48906.1"/>
    </source>
</evidence>
<feature type="transmembrane region" description="Helical" evidence="9">
    <location>
        <begin position="27"/>
        <end position="46"/>
    </location>
</feature>
<keyword evidence="7" id="KW-0175">Coiled coil</keyword>
<dbReference type="HOGENOM" id="CLU_035591_0_0_11"/>
<dbReference type="GO" id="GO:0005886">
    <property type="term" value="C:plasma membrane"/>
    <property type="evidence" value="ECO:0007669"/>
    <property type="project" value="UniProtKB-SubCell"/>
</dbReference>
<dbReference type="PANTHER" id="PTHR32309:SF31">
    <property type="entry name" value="CAPSULAR EXOPOLYSACCHARIDE FAMILY"/>
    <property type="match status" value="1"/>
</dbReference>
<reference evidence="11 12" key="1">
    <citation type="journal article" date="2012" name="Stand. Genomic Sci.">
        <title>Genome sequence of the ocean sediment bacterium Saccharomonospora marina type strain (XMU15(T)).</title>
        <authorList>
            <person name="Klenk H.P."/>
            <person name="Lu M."/>
            <person name="Lucas S."/>
            <person name="Lapidus A."/>
            <person name="Copeland A."/>
            <person name="Pitluck S."/>
            <person name="Goodwin L.A."/>
            <person name="Han C."/>
            <person name="Tapia R."/>
            <person name="Brambilla E.M."/>
            <person name="Potter G."/>
            <person name="Land M."/>
            <person name="Ivanova N."/>
            <person name="Rohde M."/>
            <person name="Goker M."/>
            <person name="Detter J.C."/>
            <person name="Li W.J."/>
            <person name="Kyrpides N.C."/>
            <person name="Woyke T."/>
        </authorList>
    </citation>
    <scope>NUCLEOTIDE SEQUENCE [LARGE SCALE GENOMIC DNA]</scope>
    <source>
        <strain evidence="11 12">XMU15</strain>
    </source>
</reference>
<evidence type="ECO:0000256" key="4">
    <source>
        <dbReference type="ARBA" id="ARBA00022692"/>
    </source>
</evidence>
<feature type="coiled-coil region" evidence="7">
    <location>
        <begin position="154"/>
        <end position="210"/>
    </location>
</feature>
<protein>
    <submittedName>
        <fullName evidence="11">Uncharacterized protein involved in exopolysaccharide biosynthesis</fullName>
    </submittedName>
</protein>
<feature type="region of interest" description="Disordered" evidence="8">
    <location>
        <begin position="454"/>
        <end position="480"/>
    </location>
</feature>
<evidence type="ECO:0000256" key="3">
    <source>
        <dbReference type="ARBA" id="ARBA00022475"/>
    </source>
</evidence>
<accession>H5X595</accession>
<dbReference type="eggNOG" id="COG3206">
    <property type="taxonomic scope" value="Bacteria"/>
</dbReference>
<feature type="compositionally biased region" description="Basic and acidic residues" evidence="8">
    <location>
        <begin position="459"/>
        <end position="480"/>
    </location>
</feature>
<keyword evidence="3" id="KW-1003">Cell membrane</keyword>
<evidence type="ECO:0000256" key="7">
    <source>
        <dbReference type="SAM" id="Coils"/>
    </source>
</evidence>
<name>H5X595_9PSEU</name>
<dbReference type="AlphaFoldDB" id="H5X595"/>
<gene>
    <name evidence="11" type="ORF">SacmaDRAFT_0605</name>
</gene>
<dbReference type="InterPro" id="IPR050445">
    <property type="entry name" value="Bact_polysacc_biosynth/exp"/>
</dbReference>
<comment type="subcellular location">
    <subcellularLocation>
        <location evidence="1">Cell membrane</location>
        <topology evidence="1">Multi-pass membrane protein</topology>
    </subcellularLocation>
</comment>
<dbReference type="EMBL" id="CM001439">
    <property type="protein sequence ID" value="EHR48906.1"/>
    <property type="molecule type" value="Genomic_DNA"/>
</dbReference>
<organism evidence="11 12">
    <name type="scientific">Saccharomonospora marina XMU15</name>
    <dbReference type="NCBI Taxonomy" id="882083"/>
    <lineage>
        <taxon>Bacteria</taxon>
        <taxon>Bacillati</taxon>
        <taxon>Actinomycetota</taxon>
        <taxon>Actinomycetes</taxon>
        <taxon>Pseudonocardiales</taxon>
        <taxon>Pseudonocardiaceae</taxon>
        <taxon>Saccharomonospora</taxon>
    </lineage>
</organism>
<proteinExistence type="inferred from homology"/>
<evidence type="ECO:0000256" key="5">
    <source>
        <dbReference type="ARBA" id="ARBA00022989"/>
    </source>
</evidence>
<evidence type="ECO:0000256" key="8">
    <source>
        <dbReference type="SAM" id="MobiDB-lite"/>
    </source>
</evidence>
<evidence type="ECO:0000256" key="6">
    <source>
        <dbReference type="ARBA" id="ARBA00023136"/>
    </source>
</evidence>
<keyword evidence="4 9" id="KW-0812">Transmembrane</keyword>
<feature type="domain" description="Polysaccharide chain length determinant N-terminal" evidence="10">
    <location>
        <begin position="12"/>
        <end position="91"/>
    </location>
</feature>
<evidence type="ECO:0000256" key="9">
    <source>
        <dbReference type="SAM" id="Phobius"/>
    </source>
</evidence>
<dbReference type="OrthoDB" id="3579861at2"/>